<evidence type="ECO:0000256" key="1">
    <source>
        <dbReference type="ARBA" id="ARBA00022679"/>
    </source>
</evidence>
<dbReference type="InterPro" id="IPR050832">
    <property type="entry name" value="Bact_Acetyltransf"/>
</dbReference>
<sequence>MITFSQLTAASAAHAIAPLSDLLQACVADGASVGFTDAGDRQVIERFWQARAAALADESHILLVAWQDQIPVATVTLSGSPMPNGYHRAEISKLLVHPQRRRQGIARQLMLQAEDLARAQKKTLLVLDTRSGDVASQLYLSLGWQSAGEIPHYACSTEGVMEATTLMYKLL</sequence>
<dbReference type="GeneID" id="84690756"/>
<organism evidence="4 5">
    <name type="scientific">Pantoea eucrina</name>
    <dbReference type="NCBI Taxonomy" id="472693"/>
    <lineage>
        <taxon>Bacteria</taxon>
        <taxon>Pseudomonadati</taxon>
        <taxon>Pseudomonadota</taxon>
        <taxon>Gammaproteobacteria</taxon>
        <taxon>Enterobacterales</taxon>
        <taxon>Erwiniaceae</taxon>
        <taxon>Pantoea</taxon>
    </lineage>
</organism>
<comment type="caution">
    <text evidence="4">The sequence shown here is derived from an EMBL/GenBank/DDBJ whole genome shotgun (WGS) entry which is preliminary data.</text>
</comment>
<dbReference type="PANTHER" id="PTHR43877">
    <property type="entry name" value="AMINOALKYLPHOSPHONATE N-ACETYLTRANSFERASE-RELATED-RELATED"/>
    <property type="match status" value="1"/>
</dbReference>
<proteinExistence type="predicted"/>
<dbReference type="PROSITE" id="PS51186">
    <property type="entry name" value="GNAT"/>
    <property type="match status" value="1"/>
</dbReference>
<evidence type="ECO:0000256" key="2">
    <source>
        <dbReference type="ARBA" id="ARBA00023315"/>
    </source>
</evidence>
<accession>A0ABS1Z517</accession>
<gene>
    <name evidence="4" type="ORF">JJB79_07265</name>
</gene>
<dbReference type="Pfam" id="PF00583">
    <property type="entry name" value="Acetyltransf_1"/>
    <property type="match status" value="1"/>
</dbReference>
<evidence type="ECO:0000313" key="5">
    <source>
        <dbReference type="Proteomes" id="UP000809137"/>
    </source>
</evidence>
<evidence type="ECO:0000313" key="4">
    <source>
        <dbReference type="EMBL" id="MBM0747211.1"/>
    </source>
</evidence>
<dbReference type="RefSeq" id="WP_039383382.1">
    <property type="nucleotide sequence ID" value="NZ_CP083448.1"/>
</dbReference>
<dbReference type="SUPFAM" id="SSF55729">
    <property type="entry name" value="Acyl-CoA N-acyltransferases (Nat)"/>
    <property type="match status" value="1"/>
</dbReference>
<dbReference type="InterPro" id="IPR016181">
    <property type="entry name" value="Acyl_CoA_acyltransferase"/>
</dbReference>
<evidence type="ECO:0000259" key="3">
    <source>
        <dbReference type="PROSITE" id="PS51186"/>
    </source>
</evidence>
<feature type="domain" description="N-acetyltransferase" evidence="3">
    <location>
        <begin position="2"/>
        <end position="171"/>
    </location>
</feature>
<dbReference type="CDD" id="cd04301">
    <property type="entry name" value="NAT_SF"/>
    <property type="match status" value="1"/>
</dbReference>
<name>A0ABS1Z517_9GAMM</name>
<protein>
    <submittedName>
        <fullName evidence="4">GNAT family N-acetyltransferase</fullName>
    </submittedName>
</protein>
<dbReference type="Proteomes" id="UP000809137">
    <property type="component" value="Unassembled WGS sequence"/>
</dbReference>
<keyword evidence="1" id="KW-0808">Transferase</keyword>
<dbReference type="EMBL" id="JAFCXS010000003">
    <property type="protein sequence ID" value="MBM0747211.1"/>
    <property type="molecule type" value="Genomic_DNA"/>
</dbReference>
<dbReference type="Gene3D" id="3.40.630.30">
    <property type="match status" value="1"/>
</dbReference>
<keyword evidence="5" id="KW-1185">Reference proteome</keyword>
<keyword evidence="2" id="KW-0012">Acyltransferase</keyword>
<dbReference type="InterPro" id="IPR000182">
    <property type="entry name" value="GNAT_dom"/>
</dbReference>
<reference evidence="4 5" key="1">
    <citation type="submission" date="2021-01" db="EMBL/GenBank/DDBJ databases">
        <title>Complete genome sequence of Pantoea eucrina OB49, a heavy metal tolerant bacterium with PGPR potential isolated from wheat in Algeria.</title>
        <authorList>
            <person name="Lekired A."/>
            <person name="Ouzari I.H."/>
        </authorList>
    </citation>
    <scope>NUCLEOTIDE SEQUENCE [LARGE SCALE GENOMIC DNA]</scope>
    <source>
        <strain evidence="4 5">OB49</strain>
    </source>
</reference>